<dbReference type="AlphaFoldDB" id="A0A7W8DP57"/>
<sequence>MSRFPLHQIQSSQEPSLRDLVTEILDKGAESQEGKKALALLVERWKDTQLPDRSILKPNKTGEPAYEIQFTGSPESPSPLSYFDEIHPADGLKVLKIHHHQRSGIGIPLLAIRENTHRESLEKYFPPEVITRPLTAVFQAGPAHQGNQRIFIRLLCPLRQENLLHQGKLQPLAADFSTPWAAALSRTGKLRQSAVLDMLTGTPKREPQLYLMEAYDPRKEPLIMIHGLLSSPLAWANLSNDLWADPEIRQRYQIWHYLYNTSAPALYSARLLRAQLKQLRSLLDPEGDDPAMQQTTLVTHSMGGIIGKGLVVRPGDAFWRAAFTQSPASLKLSPTDRAVLEDAFEWEPDSSIHRIIFICTPHRGSAFADNPIGRIGSWLTKPPTPFQEFFKRVSAANPGAFTPEYAALGRGKLDSVSALSPRQPTLRILADLPFPEDVETHSIIGNRGREGPLEQSSDGIVPYTSSHLENASSELIVPTGHGAFHHPAALAEIRRVLKLR</sequence>
<protein>
    <submittedName>
        <fullName evidence="2">Pimeloyl-ACP methyl ester carboxylesterase</fullName>
    </submittedName>
</protein>
<dbReference type="InterPro" id="IPR029058">
    <property type="entry name" value="AB_hydrolase_fold"/>
</dbReference>
<reference evidence="2 3" key="1">
    <citation type="submission" date="2020-08" db="EMBL/GenBank/DDBJ databases">
        <title>Genomic Encyclopedia of Type Strains, Phase IV (KMG-IV): sequencing the most valuable type-strain genomes for metagenomic binning, comparative biology and taxonomic classification.</title>
        <authorList>
            <person name="Goeker M."/>
        </authorList>
    </citation>
    <scope>NUCLEOTIDE SEQUENCE [LARGE SCALE GENOMIC DNA]</scope>
    <source>
        <strain evidence="2 3">DSM 12251</strain>
    </source>
</reference>
<dbReference type="Pfam" id="PF12697">
    <property type="entry name" value="Abhydrolase_6"/>
    <property type="match status" value="1"/>
</dbReference>
<dbReference type="InterPro" id="IPR000073">
    <property type="entry name" value="AB_hydrolase_1"/>
</dbReference>
<keyword evidence="3" id="KW-1185">Reference proteome</keyword>
<dbReference type="Proteomes" id="UP000534294">
    <property type="component" value="Unassembled WGS sequence"/>
</dbReference>
<evidence type="ECO:0000259" key="1">
    <source>
        <dbReference type="Pfam" id="PF12697"/>
    </source>
</evidence>
<organism evidence="2 3">
    <name type="scientific">Prosthecobacter dejongeii</name>
    <dbReference type="NCBI Taxonomy" id="48465"/>
    <lineage>
        <taxon>Bacteria</taxon>
        <taxon>Pseudomonadati</taxon>
        <taxon>Verrucomicrobiota</taxon>
        <taxon>Verrucomicrobiia</taxon>
        <taxon>Verrucomicrobiales</taxon>
        <taxon>Verrucomicrobiaceae</taxon>
        <taxon>Prosthecobacter</taxon>
    </lineage>
</organism>
<gene>
    <name evidence="2" type="ORF">HNQ64_001219</name>
</gene>
<dbReference type="SUPFAM" id="SSF53474">
    <property type="entry name" value="alpha/beta-Hydrolases"/>
    <property type="match status" value="1"/>
</dbReference>
<evidence type="ECO:0000313" key="3">
    <source>
        <dbReference type="Proteomes" id="UP000534294"/>
    </source>
</evidence>
<accession>A0A7W8DP57</accession>
<evidence type="ECO:0000313" key="2">
    <source>
        <dbReference type="EMBL" id="MBB5036977.1"/>
    </source>
</evidence>
<feature type="domain" description="AB hydrolase-1" evidence="1">
    <location>
        <begin position="222"/>
        <end position="492"/>
    </location>
</feature>
<comment type="caution">
    <text evidence="2">The sequence shown here is derived from an EMBL/GenBank/DDBJ whole genome shotgun (WGS) entry which is preliminary data.</text>
</comment>
<dbReference type="EMBL" id="JACHIF010000002">
    <property type="protein sequence ID" value="MBB5036977.1"/>
    <property type="molecule type" value="Genomic_DNA"/>
</dbReference>
<proteinExistence type="predicted"/>
<name>A0A7W8DP57_9BACT</name>
<dbReference type="RefSeq" id="WP_184206413.1">
    <property type="nucleotide sequence ID" value="NZ_JACHIF010000002.1"/>
</dbReference>
<dbReference type="Gene3D" id="3.40.50.1820">
    <property type="entry name" value="alpha/beta hydrolase"/>
    <property type="match status" value="1"/>
</dbReference>
<dbReference type="PANTHER" id="PTHR37946:SF1">
    <property type="entry name" value="SLL1969 PROTEIN"/>
    <property type="match status" value="1"/>
</dbReference>
<dbReference type="PANTHER" id="PTHR37946">
    <property type="entry name" value="SLL1969 PROTEIN"/>
    <property type="match status" value="1"/>
</dbReference>